<comment type="caution">
    <text evidence="1">The sequence shown here is derived from an EMBL/GenBank/DDBJ whole genome shotgun (WGS) entry which is preliminary data.</text>
</comment>
<dbReference type="RefSeq" id="WP_184810211.1">
    <property type="nucleotide sequence ID" value="NZ_JACHJQ010000002.1"/>
</dbReference>
<protein>
    <submittedName>
        <fullName evidence="1">Uncharacterized protein</fullName>
    </submittedName>
</protein>
<gene>
    <name evidence="1" type="ORF">FHR82_002303</name>
</gene>
<reference evidence="1 2" key="1">
    <citation type="submission" date="2020-08" db="EMBL/GenBank/DDBJ databases">
        <title>Genomic Encyclopedia of Type Strains, Phase III (KMG-III): the genomes of soil and plant-associated and newly described type strains.</title>
        <authorList>
            <person name="Whitman W."/>
        </authorList>
    </citation>
    <scope>NUCLEOTIDE SEQUENCE [LARGE SCALE GENOMIC DNA]</scope>
    <source>
        <strain evidence="1 2">CECT 8960</strain>
    </source>
</reference>
<dbReference type="AlphaFoldDB" id="A0A7W7Q3G1"/>
<evidence type="ECO:0000313" key="1">
    <source>
        <dbReference type="EMBL" id="MBB4906086.1"/>
    </source>
</evidence>
<dbReference type="EMBL" id="JACHJQ010000002">
    <property type="protein sequence ID" value="MBB4906086.1"/>
    <property type="molecule type" value="Genomic_DNA"/>
</dbReference>
<sequence>MEEPTGVFRLTPRCERRPAELGVPAGRQVRVELRDADGHLLDSLTFTVPSID</sequence>
<name>A0A7W7Q3G1_9PSEU</name>
<evidence type="ECO:0000313" key="2">
    <source>
        <dbReference type="Proteomes" id="UP000520767"/>
    </source>
</evidence>
<organism evidence="1 2">
    <name type="scientific">Actinophytocola algeriensis</name>
    <dbReference type="NCBI Taxonomy" id="1768010"/>
    <lineage>
        <taxon>Bacteria</taxon>
        <taxon>Bacillati</taxon>
        <taxon>Actinomycetota</taxon>
        <taxon>Actinomycetes</taxon>
        <taxon>Pseudonocardiales</taxon>
        <taxon>Pseudonocardiaceae</taxon>
    </lineage>
</organism>
<accession>A0A7W7Q3G1</accession>
<proteinExistence type="predicted"/>
<dbReference type="Proteomes" id="UP000520767">
    <property type="component" value="Unassembled WGS sequence"/>
</dbReference>
<keyword evidence="2" id="KW-1185">Reference proteome</keyword>